<reference evidence="2" key="1">
    <citation type="submission" date="2024-07" db="EMBL/GenBank/DDBJ databases">
        <title>Complete genome sequences of cellulolytic bacteria, Kitasatospora sp. CMC57 and Streptomyces sp. CMC78, isolated from Japanese agricultural soil.</title>
        <authorList>
            <person name="Hashimoto T."/>
            <person name="Ito M."/>
            <person name="Iwamoto M."/>
            <person name="Fukahori D."/>
            <person name="Shoda T."/>
            <person name="Sakoda M."/>
            <person name="Morohoshi T."/>
            <person name="Mitsuboshi M."/>
            <person name="Nishizawa T."/>
        </authorList>
    </citation>
    <scope>NUCLEOTIDE SEQUENCE</scope>
    <source>
        <strain evidence="2">CMC57</strain>
    </source>
</reference>
<evidence type="ECO:0008006" key="3">
    <source>
        <dbReference type="Google" id="ProtNLM"/>
    </source>
</evidence>
<keyword evidence="1" id="KW-0812">Transmembrane</keyword>
<evidence type="ECO:0000313" key="2">
    <source>
        <dbReference type="EMBL" id="BFP47291.1"/>
    </source>
</evidence>
<dbReference type="RefSeq" id="WP_407989659.1">
    <property type="nucleotide sequence ID" value="NZ_AP035881.2"/>
</dbReference>
<sequence length="45" mass="5090">MTEGTAVRDEKSRRRQMLVRASIYIAGTHLFAGFVILLFAVGNRH</sequence>
<dbReference type="EMBL" id="AP035881">
    <property type="protein sequence ID" value="BFP47291.1"/>
    <property type="molecule type" value="Genomic_DNA"/>
</dbReference>
<organism evidence="2">
    <name type="scientific">Kitasatospora sp. CMC57</name>
    <dbReference type="NCBI Taxonomy" id="3231513"/>
    <lineage>
        <taxon>Bacteria</taxon>
        <taxon>Bacillati</taxon>
        <taxon>Actinomycetota</taxon>
        <taxon>Actinomycetes</taxon>
        <taxon>Kitasatosporales</taxon>
        <taxon>Streptomycetaceae</taxon>
        <taxon>Kitasatospora</taxon>
    </lineage>
</organism>
<evidence type="ECO:0000256" key="1">
    <source>
        <dbReference type="SAM" id="Phobius"/>
    </source>
</evidence>
<keyword evidence="1" id="KW-1133">Transmembrane helix</keyword>
<proteinExistence type="predicted"/>
<dbReference type="InterPro" id="IPR046129">
    <property type="entry name" value="DUF6126"/>
</dbReference>
<dbReference type="AlphaFoldDB" id="A0AB33K0N9"/>
<feature type="transmembrane region" description="Helical" evidence="1">
    <location>
        <begin position="21"/>
        <end position="42"/>
    </location>
</feature>
<accession>A0AB33K0N9</accession>
<name>A0AB33K0N9_9ACTN</name>
<gene>
    <name evidence="2" type="ORF">KCMC57_36590</name>
</gene>
<dbReference type="Pfam" id="PF19621">
    <property type="entry name" value="DUF6126"/>
    <property type="match status" value="1"/>
</dbReference>
<protein>
    <recommendedName>
        <fullName evidence="3">Small hydrophobic protein</fullName>
    </recommendedName>
</protein>
<keyword evidence="1" id="KW-0472">Membrane</keyword>